<evidence type="ECO:0000313" key="2">
    <source>
        <dbReference type="EMBL" id="PIC30295.1"/>
    </source>
</evidence>
<proteinExistence type="predicted"/>
<dbReference type="AlphaFoldDB" id="A0A2G5TSL5"/>
<dbReference type="Pfam" id="PF07735">
    <property type="entry name" value="FBA_2"/>
    <property type="match status" value="1"/>
</dbReference>
<dbReference type="InterPro" id="IPR001810">
    <property type="entry name" value="F-box_dom"/>
</dbReference>
<comment type="caution">
    <text evidence="2">The sequence shown here is derived from an EMBL/GenBank/DDBJ whole genome shotgun (WGS) entry which is preliminary data.</text>
</comment>
<organism evidence="2 3">
    <name type="scientific">Caenorhabditis nigoni</name>
    <dbReference type="NCBI Taxonomy" id="1611254"/>
    <lineage>
        <taxon>Eukaryota</taxon>
        <taxon>Metazoa</taxon>
        <taxon>Ecdysozoa</taxon>
        <taxon>Nematoda</taxon>
        <taxon>Chromadorea</taxon>
        <taxon>Rhabditida</taxon>
        <taxon>Rhabditina</taxon>
        <taxon>Rhabditomorpha</taxon>
        <taxon>Rhabditoidea</taxon>
        <taxon>Rhabditidae</taxon>
        <taxon>Peloderinae</taxon>
        <taxon>Caenorhabditis</taxon>
    </lineage>
</organism>
<reference evidence="3" key="1">
    <citation type="submission" date="2017-10" db="EMBL/GenBank/DDBJ databases">
        <title>Rapid genome shrinkage in a self-fertile nematode reveals novel sperm competition proteins.</title>
        <authorList>
            <person name="Yin D."/>
            <person name="Schwarz E.M."/>
            <person name="Thomas C.G."/>
            <person name="Felde R.L."/>
            <person name="Korf I.F."/>
            <person name="Cutter A.D."/>
            <person name="Schartner C.M."/>
            <person name="Ralston E.J."/>
            <person name="Meyer B.J."/>
            <person name="Haag E.S."/>
        </authorList>
    </citation>
    <scope>NUCLEOTIDE SEQUENCE [LARGE SCALE GENOMIC DNA]</scope>
    <source>
        <strain evidence="3">JU1422</strain>
    </source>
</reference>
<protein>
    <recommendedName>
        <fullName evidence="1">F-box domain-containing protein</fullName>
    </recommendedName>
</protein>
<dbReference type="InterPro" id="IPR053222">
    <property type="entry name" value="Zygotic_Embryogenesis-Asso"/>
</dbReference>
<dbReference type="OrthoDB" id="5909581at2759"/>
<name>A0A2G5TSL5_9PELO</name>
<dbReference type="Proteomes" id="UP000230233">
    <property type="component" value="Chromosome V"/>
</dbReference>
<dbReference type="Pfam" id="PF00646">
    <property type="entry name" value="F-box"/>
    <property type="match status" value="1"/>
</dbReference>
<dbReference type="PANTHER" id="PTHR22899">
    <property type="entry name" value="CYCLIN-RELATED F-BOX FAMILY"/>
    <property type="match status" value="1"/>
</dbReference>
<gene>
    <name evidence="2" type="primary">Cnig_chr_V.g21585</name>
    <name evidence="2" type="ORF">B9Z55_021585</name>
</gene>
<evidence type="ECO:0000259" key="1">
    <source>
        <dbReference type="PROSITE" id="PS50181"/>
    </source>
</evidence>
<evidence type="ECO:0000313" key="3">
    <source>
        <dbReference type="Proteomes" id="UP000230233"/>
    </source>
</evidence>
<feature type="domain" description="F-box" evidence="1">
    <location>
        <begin position="11"/>
        <end position="58"/>
    </location>
</feature>
<dbReference type="EMBL" id="PDUG01000005">
    <property type="protein sequence ID" value="PIC30295.1"/>
    <property type="molecule type" value="Genomic_DNA"/>
</dbReference>
<dbReference type="InterPro" id="IPR012885">
    <property type="entry name" value="F-box_Sdz-33"/>
</dbReference>
<keyword evidence="3" id="KW-1185">Reference proteome</keyword>
<sequence>MLFSSLPYAMPIRILSLPSADLQYTLNCMDICDLIAFSLCSNRTKHLVKSSKRKIEYIDTEFGSHSSIIIKPPTDEFIFFEFDDSWIELARRNGVEVFRKPKFTHRDWVDHFLNIFNESMINELSIEDVDVSYLDTVKETISKCNRLEITNDCSHDVAKIAFSKLSPIAVDTVALQKNIFDNESDISKLLSLNLESAYLDDHRKPFEIKLEDLLVLNITELMIEIANISEQELNRFLKLWMKGNHGFYRPKVIMLFLEDGREINHDKVFEGINHEAFRLNRTDGKELIISTHGNVFILRFDIKYE</sequence>
<accession>A0A2G5TSL5</accession>
<dbReference type="PROSITE" id="PS50181">
    <property type="entry name" value="FBOX"/>
    <property type="match status" value="1"/>
</dbReference>
<dbReference type="PANTHER" id="PTHR22899:SF0">
    <property type="entry name" value="F-BOX ASSOCIATED DOMAIN-CONTAINING PROTEIN-RELATED"/>
    <property type="match status" value="1"/>
</dbReference>